<dbReference type="GO" id="GO:0006351">
    <property type="term" value="P:DNA-templated transcription"/>
    <property type="evidence" value="ECO:0007669"/>
    <property type="project" value="InterPro"/>
</dbReference>
<evidence type="ECO:0000256" key="3">
    <source>
        <dbReference type="ARBA" id="ARBA00023125"/>
    </source>
</evidence>
<keyword evidence="3" id="KW-0238">DNA-binding</keyword>
<dbReference type="RefSeq" id="XP_018695015.1">
    <property type="nucleotide sequence ID" value="XM_018835365.1"/>
</dbReference>
<dbReference type="EMBL" id="LVYI01000003">
    <property type="protein sequence ID" value="OAP61648.1"/>
    <property type="molecule type" value="Genomic_DNA"/>
</dbReference>
<dbReference type="PROSITE" id="PS50048">
    <property type="entry name" value="ZN2_CY6_FUNGAL_2"/>
    <property type="match status" value="1"/>
</dbReference>
<comment type="caution">
    <text evidence="8">The sequence shown here is derived from an EMBL/GenBank/DDBJ whole genome shotgun (WGS) entry which is preliminary data.</text>
</comment>
<evidence type="ECO:0000313" key="8">
    <source>
        <dbReference type="EMBL" id="OAP61648.1"/>
    </source>
</evidence>
<evidence type="ECO:0000256" key="2">
    <source>
        <dbReference type="ARBA" id="ARBA00023015"/>
    </source>
</evidence>
<dbReference type="Gene3D" id="4.10.240.10">
    <property type="entry name" value="Zn(2)-C6 fungal-type DNA-binding domain"/>
    <property type="match status" value="1"/>
</dbReference>
<dbReference type="Pfam" id="PF00172">
    <property type="entry name" value="Zn_clus"/>
    <property type="match status" value="1"/>
</dbReference>
<dbReference type="OrthoDB" id="103819at2759"/>
<evidence type="ECO:0000256" key="5">
    <source>
        <dbReference type="ARBA" id="ARBA00023242"/>
    </source>
</evidence>
<dbReference type="CDD" id="cd12148">
    <property type="entry name" value="fungal_TF_MHR"/>
    <property type="match status" value="1"/>
</dbReference>
<dbReference type="GeneID" id="30008020"/>
<dbReference type="InterPro" id="IPR050987">
    <property type="entry name" value="AtrR-like"/>
</dbReference>
<organism evidence="8 9">
    <name type="scientific">Fonsecaea erecta</name>
    <dbReference type="NCBI Taxonomy" id="1367422"/>
    <lineage>
        <taxon>Eukaryota</taxon>
        <taxon>Fungi</taxon>
        <taxon>Dikarya</taxon>
        <taxon>Ascomycota</taxon>
        <taxon>Pezizomycotina</taxon>
        <taxon>Eurotiomycetes</taxon>
        <taxon>Chaetothyriomycetidae</taxon>
        <taxon>Chaetothyriales</taxon>
        <taxon>Herpotrichiellaceae</taxon>
        <taxon>Fonsecaea</taxon>
    </lineage>
</organism>
<dbReference type="STRING" id="1367422.A0A178ZP99"/>
<dbReference type="GO" id="GO:0000981">
    <property type="term" value="F:DNA-binding transcription factor activity, RNA polymerase II-specific"/>
    <property type="evidence" value="ECO:0007669"/>
    <property type="project" value="InterPro"/>
</dbReference>
<dbReference type="InterPro" id="IPR036864">
    <property type="entry name" value="Zn2-C6_fun-type_DNA-bd_sf"/>
</dbReference>
<evidence type="ECO:0000256" key="1">
    <source>
        <dbReference type="ARBA" id="ARBA00022723"/>
    </source>
</evidence>
<sequence>MAEVAEDADHADVIRRACDQCRVRKIRCDKENPCSNCKTAKRDCVSSGLGQKPRQARQRVLISHQYERKIDQFESRLGGIEQMLRSLTTSLSRGDGSASGYASSAIRTYTPPSIAESSSTTYDERSPSVDNDHTFEGNSSMTAHTAFASEFLEKAVTNTPLGHQFSPNIENALASLRQMVEMQQRKDISQESAFAHQKPVPKGGLSQLPLPPTDVVLRILREMKVTPPLVFTTCCTFITVDSFIESCRKVYFATEDYSPAVFIIVNAGLYYLFQEKSFMDESNSSAYREYHYLCRDNLETALANLPLLLPRSKEIIEALLLGATYSIEVSKFTIGWQLNSAAAAVCQTLGWHRLQATEGELDSTKSAMFWFCYMLDKGLSLRFGRPSAMQDWDISTPRRFRNPDIMDPWTDAINLWIKTGSVLGDTYEHLYSPAALARAPGQQIETARLLAAKMKHMWNELEDLSTSLKRGNGAIVDASDGGVKGKEWRSMSLDMILKSAEVKYLASLTLVYRAIPSAPGVPSTFNAECIDAARAAVQRHDECMKLTADNLFVQAGYLHWTILYSPFTPFIVLFCHVIETCSVDDLRRLEQFTTSLQPALSMSRGIEKLHRLCKLLSQVAALYVEAKMQEPEDEDMTMVGNDFDMYLSQLGFIPQPHPQPQTHHPDGGESALHGGECELEGGGGGVGGTAVNQQPGLGDWFSGNRYVMGLMEEDLLDFDPEMWASTTTTGAR</sequence>
<name>A0A178ZP99_9EURO</name>
<gene>
    <name evidence="8" type="ORF">AYL99_03851</name>
</gene>
<evidence type="ECO:0000256" key="6">
    <source>
        <dbReference type="SAM" id="MobiDB-lite"/>
    </source>
</evidence>
<dbReference type="GO" id="GO:0003677">
    <property type="term" value="F:DNA binding"/>
    <property type="evidence" value="ECO:0007669"/>
    <property type="project" value="UniProtKB-KW"/>
</dbReference>
<dbReference type="SMART" id="SM00906">
    <property type="entry name" value="Fungal_trans"/>
    <property type="match status" value="1"/>
</dbReference>
<accession>A0A178ZP99</accession>
<dbReference type="InterPro" id="IPR007219">
    <property type="entry name" value="XnlR_reg_dom"/>
</dbReference>
<keyword evidence="4" id="KW-0804">Transcription</keyword>
<proteinExistence type="predicted"/>
<dbReference type="PANTHER" id="PTHR46910:SF5">
    <property type="entry name" value="ZN(II)2CYS6 TRANSCRIPTION FACTOR (EUROFUNG)"/>
    <property type="match status" value="1"/>
</dbReference>
<feature type="region of interest" description="Disordered" evidence="6">
    <location>
        <begin position="656"/>
        <end position="691"/>
    </location>
</feature>
<dbReference type="Proteomes" id="UP000078343">
    <property type="component" value="Unassembled WGS sequence"/>
</dbReference>
<evidence type="ECO:0000259" key="7">
    <source>
        <dbReference type="PROSITE" id="PS50048"/>
    </source>
</evidence>
<keyword evidence="9" id="KW-1185">Reference proteome</keyword>
<dbReference type="PANTHER" id="PTHR46910">
    <property type="entry name" value="TRANSCRIPTION FACTOR PDR1"/>
    <property type="match status" value="1"/>
</dbReference>
<dbReference type="CDD" id="cd00067">
    <property type="entry name" value="GAL4"/>
    <property type="match status" value="1"/>
</dbReference>
<dbReference type="InterPro" id="IPR001138">
    <property type="entry name" value="Zn2Cys6_DnaBD"/>
</dbReference>
<protein>
    <recommendedName>
        <fullName evidence="7">Zn(2)-C6 fungal-type domain-containing protein</fullName>
    </recommendedName>
</protein>
<feature type="domain" description="Zn(2)-C6 fungal-type" evidence="7">
    <location>
        <begin position="17"/>
        <end position="46"/>
    </location>
</feature>
<dbReference type="SMART" id="SM00066">
    <property type="entry name" value="GAL4"/>
    <property type="match status" value="1"/>
</dbReference>
<dbReference type="Pfam" id="PF04082">
    <property type="entry name" value="Fungal_trans"/>
    <property type="match status" value="1"/>
</dbReference>
<evidence type="ECO:0000313" key="9">
    <source>
        <dbReference type="Proteomes" id="UP000078343"/>
    </source>
</evidence>
<dbReference type="PROSITE" id="PS00463">
    <property type="entry name" value="ZN2_CY6_FUNGAL_1"/>
    <property type="match status" value="1"/>
</dbReference>
<keyword evidence="2" id="KW-0805">Transcription regulation</keyword>
<reference evidence="8 9" key="1">
    <citation type="submission" date="2016-04" db="EMBL/GenBank/DDBJ databases">
        <title>Draft genome of Fonsecaea erecta CBS 125763.</title>
        <authorList>
            <person name="Weiss V.A."/>
            <person name="Vicente V.A."/>
            <person name="Raittz R.T."/>
            <person name="Moreno L.F."/>
            <person name="De Souza E.M."/>
            <person name="Pedrosa F.O."/>
            <person name="Steffens M.B."/>
            <person name="Faoro H."/>
            <person name="Tadra-Sfeir M.Z."/>
            <person name="Najafzadeh M.J."/>
            <person name="Felipe M.S."/>
            <person name="Teixeira M."/>
            <person name="Sun J."/>
            <person name="Xi L."/>
            <person name="Gomes R."/>
            <person name="De Azevedo C.M."/>
            <person name="Salgado C.G."/>
            <person name="Da Silva M.B."/>
            <person name="Nascimento M.F."/>
            <person name="Queiroz-Telles F."/>
            <person name="Attili D.S."/>
            <person name="Gorbushina A."/>
        </authorList>
    </citation>
    <scope>NUCLEOTIDE SEQUENCE [LARGE SCALE GENOMIC DNA]</scope>
    <source>
        <strain evidence="8 9">CBS 125763</strain>
    </source>
</reference>
<dbReference type="GO" id="GO:0008270">
    <property type="term" value="F:zinc ion binding"/>
    <property type="evidence" value="ECO:0007669"/>
    <property type="project" value="InterPro"/>
</dbReference>
<keyword evidence="1" id="KW-0479">Metal-binding</keyword>
<dbReference type="SUPFAM" id="SSF57701">
    <property type="entry name" value="Zn2/Cys6 DNA-binding domain"/>
    <property type="match status" value="1"/>
</dbReference>
<evidence type="ECO:0000256" key="4">
    <source>
        <dbReference type="ARBA" id="ARBA00023163"/>
    </source>
</evidence>
<dbReference type="AlphaFoldDB" id="A0A178ZP99"/>
<keyword evidence="5" id="KW-0539">Nucleus</keyword>